<evidence type="ECO:0000256" key="1">
    <source>
        <dbReference type="SAM" id="MobiDB-lite"/>
    </source>
</evidence>
<feature type="region of interest" description="Disordered" evidence="1">
    <location>
        <begin position="408"/>
        <end position="437"/>
    </location>
</feature>
<keyword evidence="3" id="KW-1185">Reference proteome</keyword>
<dbReference type="EMBL" id="BAAAZO010000011">
    <property type="protein sequence ID" value="GAA3631194.1"/>
    <property type="molecule type" value="Genomic_DNA"/>
</dbReference>
<comment type="caution">
    <text evidence="2">The sequence shown here is derived from an EMBL/GenBank/DDBJ whole genome shotgun (WGS) entry which is preliminary data.</text>
</comment>
<accession>A0ABP7AFM2</accession>
<evidence type="ECO:0000313" key="2">
    <source>
        <dbReference type="EMBL" id="GAA3631194.1"/>
    </source>
</evidence>
<gene>
    <name evidence="2" type="ORF">GCM10022223_56510</name>
</gene>
<reference evidence="3" key="1">
    <citation type="journal article" date="2019" name="Int. J. Syst. Evol. Microbiol.">
        <title>The Global Catalogue of Microorganisms (GCM) 10K type strain sequencing project: providing services to taxonomists for standard genome sequencing and annotation.</title>
        <authorList>
            <consortium name="The Broad Institute Genomics Platform"/>
            <consortium name="The Broad Institute Genome Sequencing Center for Infectious Disease"/>
            <person name="Wu L."/>
            <person name="Ma J."/>
        </authorList>
    </citation>
    <scope>NUCLEOTIDE SEQUENCE [LARGE SCALE GENOMIC DNA]</scope>
    <source>
        <strain evidence="3">JCM 16902</strain>
    </source>
</reference>
<dbReference type="Proteomes" id="UP001501074">
    <property type="component" value="Unassembled WGS sequence"/>
</dbReference>
<sequence>MPGPPPLTGTSWVGQTADMEDDDDELTILVGAAEGSTALERDGMLRRLEEAVTLAVAECTNEGYLTNGSTGEVDISLTVAAPGLAAAEALSLVGDSVAALINDPANPGWGPFSVSVTGESEDLTEGLDDATDLQVLGGFDDVEALRRQLEAGTHDDTDEDLDDLDDEVVVIVTGPDGLSLTGIETVRNTEAAREQLLAGAELLTSVELDQLTALDLQSEDEDAREEAQAQARFVAGALFQASVAVVDHLFIDLDTLTRDGTTETVAEAPDDVFFVLGGLPERYADRYDAMFTQRLIIATADVTRRLTAGWEPLACVAHELALRLILDAAEVELDQADVELDEGWREAIEANLFEDSDHEILFDPQTPDDVDDEDLQVGEESAPMGFVHWFTPFNAERHLPPYLVELVELDEEDDEDDDEVDESGEDGLEQQQEHQQH</sequence>
<protein>
    <submittedName>
        <fullName evidence="2">Uncharacterized protein</fullName>
    </submittedName>
</protein>
<name>A0ABP7AFM2_9ACTN</name>
<proteinExistence type="predicted"/>
<evidence type="ECO:0000313" key="3">
    <source>
        <dbReference type="Proteomes" id="UP001501074"/>
    </source>
</evidence>
<organism evidence="2 3">
    <name type="scientific">Kineosporia mesophila</name>
    <dbReference type="NCBI Taxonomy" id="566012"/>
    <lineage>
        <taxon>Bacteria</taxon>
        <taxon>Bacillati</taxon>
        <taxon>Actinomycetota</taxon>
        <taxon>Actinomycetes</taxon>
        <taxon>Kineosporiales</taxon>
        <taxon>Kineosporiaceae</taxon>
        <taxon>Kineosporia</taxon>
    </lineage>
</organism>
<feature type="compositionally biased region" description="Acidic residues" evidence="1">
    <location>
        <begin position="408"/>
        <end position="428"/>
    </location>
</feature>